<dbReference type="GO" id="GO:0030686">
    <property type="term" value="C:90S preribosome"/>
    <property type="evidence" value="ECO:0007669"/>
    <property type="project" value="TreeGrafter"/>
</dbReference>
<dbReference type="InterPro" id="IPR057525">
    <property type="entry name" value="UTP20_C"/>
</dbReference>
<dbReference type="Pfam" id="PF07539">
    <property type="entry name" value="UTP20_N"/>
    <property type="match status" value="1"/>
</dbReference>
<dbReference type="Pfam" id="PF20416">
    <property type="entry name" value="UTP20"/>
    <property type="match status" value="1"/>
</dbReference>
<feature type="compositionally biased region" description="Basic residues" evidence="1">
    <location>
        <begin position="2590"/>
        <end position="2605"/>
    </location>
</feature>
<comment type="caution">
    <text evidence="5">The sequence shown here is derived from an EMBL/GenBank/DDBJ whole genome shotgun (WGS) entry which is preliminary data.</text>
</comment>
<feature type="region of interest" description="Disordered" evidence="1">
    <location>
        <begin position="2424"/>
        <end position="2448"/>
    </location>
</feature>
<accession>A0AAV9I2M6</accession>
<feature type="domain" description="U3 small nucleolar RNA-associated protein 20 N-terminal" evidence="2">
    <location>
        <begin position="892"/>
        <end position="1495"/>
    </location>
</feature>
<evidence type="ECO:0000256" key="1">
    <source>
        <dbReference type="SAM" id="MobiDB-lite"/>
    </source>
</evidence>
<dbReference type="PANTHER" id="PTHR17695">
    <property type="entry name" value="SMALL SUBUNIT PROCESSOME COMPONENT 20 HOMOLOG"/>
    <property type="match status" value="1"/>
</dbReference>
<evidence type="ECO:0000259" key="4">
    <source>
        <dbReference type="Pfam" id="PF23099"/>
    </source>
</evidence>
<feature type="compositionally biased region" description="Acidic residues" evidence="1">
    <location>
        <begin position="2427"/>
        <end position="2444"/>
    </location>
</feature>
<feature type="domain" description="U3 small nucleolar RNA-associated protein 20 C-terminal" evidence="4">
    <location>
        <begin position="2279"/>
        <end position="2607"/>
    </location>
</feature>
<dbReference type="InterPro" id="IPR046523">
    <property type="entry name" value="UTP20_dom"/>
</dbReference>
<keyword evidence="6" id="KW-1185">Reference proteome</keyword>
<dbReference type="InterPro" id="IPR011989">
    <property type="entry name" value="ARM-like"/>
</dbReference>
<dbReference type="GO" id="GO:0032040">
    <property type="term" value="C:small-subunit processome"/>
    <property type="evidence" value="ECO:0007669"/>
    <property type="project" value="TreeGrafter"/>
</dbReference>
<evidence type="ECO:0000259" key="3">
    <source>
        <dbReference type="Pfam" id="PF20416"/>
    </source>
</evidence>
<dbReference type="InterPro" id="IPR016024">
    <property type="entry name" value="ARM-type_fold"/>
</dbReference>
<sequence length="2620" mass="293884">MPSTSSGRIAKSQRHSKRTQHQKNHRWESFSTKISKLHSLDPLRKVRRVDLDAEDLDATTSYLRNGLDKWAELNISKPYMAFKRQVTPLTNSLAQILHHEQQIMDLLAEYIARHDKEALEPLLDLVTAFAHDLGVRFEKHYARTLVLIVNLATKVHDVESIEWTFAALAFLFKYLSRLLVPDLRPTFDVVAPLMGKSRIPGHIARFAAEAMSFLVKKAAAPGQKDKSLPLFVEHVRKDLQGMAGEKQFELYSQGIMTMFAEAIKGASNGVHSTGPEILAALMRDVPEEEMTLPEQTVWSDVCCGVLTSIIHHSTMDTFETIETRMAEEAVAGPRSILFIRMLGVMAGVRRGNRLHNWPSFTKLLGQQLSHLTTCKDQVGALPSHQIWRHIIVNAAVVWAQAPIDALLPALSSFNTAMTKEPLIKWYIPFCSYLAELNSERFRGIFQKDFQKFIVAHWSQNSNEQMLLVLIPRMVESGGLPGVGGKETFVLPQSWQDQIVSKFVRLEDTPFPESGGFGKDPETWRDKCLPKYSALLRILETTTVHPSTNARIAEVLLKKLKLALRPSSSIPTDEANFIVSDGFRAYLRMCSVPGSADPSLAPLLRAAAPRFCRSPAFLEALLTYLQEIAGKSRSSSEASNTCDTQEEEDPLVRSLIDNLSAPSHDLRLASLRILDLLESTPDCDSALATMIQTEELPLNLQNVRTIAVHLRKLGQIYSHLGENSWLVKAVPSFLFGMMTVSLSPVWDDSVGAMKKVAESKHGEEALADLAFEWLEMPSARWSGPYKPTDNSRIPLTDFECLNYRGLHSVADGTGRVITQPSQEMLIAFDEGQKIVDPCSDKARAMALKVFNALPGLAEKRSRKFVPYLFSFTDESETPDEEADDEIGDVSEASWSLPDRKALVAVFAQFNNPRVLYQSQKVYSALLKLLANGDIEVQKSALKAILAWKSEAVKPYQESLEYLLDEARFKNELTVLFQGDNKIQPNHRAEFMPVLLHLLYGRAISKKGAASGRHGLHATRLAIIRQLDVDDMGSFLDIALGALRNIRVVDAKGLNESVFSHEILPPRKQVGLLNMIESIINELGTAVSSYMESLVNAVLFCLISACRQVGGSAEDQETDESGEMQNASLYKVIRTTSLKCLRHLFQNDQSFDWTPYQVVMVKEIISPRIEKLPLETTQGVSATWRLLATWSVLPKPAMFFAIDERIVPKIVETLGIEKTRDEVKVHALKILQNLIGLAQASAAESEFNELIKSELLDPNLDLILKEISNLLRDQADIGRDLLATAVDTVVAISPIVETSGSVQDIVGISTFLLNQPSRKVSPKIKSSILLILKKFISLGGLQDNPELKTKVYSTISSLFGYFKDRENRQMLAEVLAVFASNEPWAQEVADICRDLNSYQERRLDEPDYTIRLAAFNNITKDRETAFTVDQWMPLVHNLLFYILQDEEFGVLSTNSADGLCKFISETESAWCGPHQADFLDVVSTIILPAIYSGAREASETVRREFSRVFGYLAAHLPQWEVVSDLTPLVPASEDSDQAFFFHILSPAVSRQLQALRLVEAANAQSELRSKHISQYFIPLFEHFTFDRPEGGDDQGLGAQAMNTIAALASSLEWQQYRALLRRFVGFVESKPEWQKRVIKLLEKVVDALRTAISQRSSDSMDVDGEEKPCRLATTIPDQEKLSAEIINNFLPILLKYVHEKDETTVSARVPAGVIIVKLLTLLPDQLLDEKLPSVLTDISHILRSKAVEARDLARETLSKISGILGPEKFEFILKELKGALVRGPQLHVLSYTMHSLLLVAIPSFNQGELDYCLPTIMSIIMDDVFGVTGQEKDAEEYTGKMKEVKSSKSQDSMELVARTASIRRLGDLIAPLQALLLEKLDIRTARKVDELLTRIAKGLLDNPAANSQDTLVFCYEVIQEVYQTQKPQEQPKMDPRLKKFIVQKAAKNSDGAVTAKHTYKLVRFAIDILRSILRKYDNLRTAGKIATFLPIIGDAVLSPVEEVKISALKTLTVLTKVPFKNGDKTGNMDGLYLVAHKEALKCIANSTTTASDLAQTALKLISVIFRDRREIQIKDAALDMLLGKLKDDLTEPMYRHVTFNFLRSVLDRKLQTAAVYDTLDHVGTIMITNEDKDTRDLARGAYFQFLRDYPQKRSRWENQLKFIVANLKYEREGGRLSVMEVINLLLKKSADEFTQEVAATCFIPLIFVLANDDSEKCRLAAGELLKQTFHVADKERLSKFLTMLRSWAEQEGNVAVLKLAMHAFGLYFDGRDPNPNDKRDLKLVSDKIIAILEDEDALEKDWELANTTLNTLQTLVIKYPQQVLSRGSGQLWTEVQACLAHSNTTVKLTSIKLLSMYLAGFARNAAQGATLPLTGSYGLKLEEDDAATLLQSALGILNAAEVDEDLATEVVQVLMFLGTFLRSAKAGESDEDEEDSEDEEEEEEEEGVKKTERKVDMKYLFFKLALIIRKERQPKPEALVSKLAAMDVLGAFCERASVEDLQLSVRTILRPLRNLTDPSIRPPFSLNESFKTRYEALKAKATTIMETLQRKLGNAEYTKALLAVGETIRERRQQRSSKRKIGAITAPEKHGREKRKKFEKKKERRKAKGQEQREVRRAFGHM</sequence>
<gene>
    <name evidence="5" type="ORF">QBC42DRAFT_194476</name>
</gene>
<dbReference type="InterPro" id="IPR011430">
    <property type="entry name" value="UTP20_N"/>
</dbReference>
<protein>
    <submittedName>
        <fullName evidence="5">Small subunit processome component 20</fullName>
    </submittedName>
</protein>
<reference evidence="5" key="2">
    <citation type="submission" date="2023-06" db="EMBL/GenBank/DDBJ databases">
        <authorList>
            <consortium name="Lawrence Berkeley National Laboratory"/>
            <person name="Mondo S.J."/>
            <person name="Hensen N."/>
            <person name="Bonometti L."/>
            <person name="Westerberg I."/>
            <person name="Brannstrom I.O."/>
            <person name="Guillou S."/>
            <person name="Cros-Aarteil S."/>
            <person name="Calhoun S."/>
            <person name="Haridas S."/>
            <person name="Kuo A."/>
            <person name="Pangilinan J."/>
            <person name="Riley R."/>
            <person name="Labutti K."/>
            <person name="Andreopoulos B."/>
            <person name="Lipzen A."/>
            <person name="Chen C."/>
            <person name="Yanf M."/>
            <person name="Daum C."/>
            <person name="Ng V."/>
            <person name="Clum A."/>
            <person name="Steindorff A."/>
            <person name="Ohm R."/>
            <person name="Martin F."/>
            <person name="Silar P."/>
            <person name="Natvig D."/>
            <person name="Lalanne C."/>
            <person name="Gautier V."/>
            <person name="Ament-Velasquez S.L."/>
            <person name="Kruys A."/>
            <person name="Hutchinson M.I."/>
            <person name="Powell A.J."/>
            <person name="Barry K."/>
            <person name="Miller A.N."/>
            <person name="Grigoriev I.V."/>
            <person name="Debuchy R."/>
            <person name="Gladieux P."/>
            <person name="Thoren M.H."/>
            <person name="Johannesson H."/>
        </authorList>
    </citation>
    <scope>NUCLEOTIDE SEQUENCE</scope>
    <source>
        <strain evidence="5">PSN324</strain>
    </source>
</reference>
<dbReference type="Pfam" id="PF23099">
    <property type="entry name" value="UTP20_C"/>
    <property type="match status" value="1"/>
</dbReference>
<dbReference type="PANTHER" id="PTHR17695:SF11">
    <property type="entry name" value="SMALL SUBUNIT PROCESSOME COMPONENT 20 HOMOLOG"/>
    <property type="match status" value="1"/>
</dbReference>
<feature type="compositionally biased region" description="Basic residues" evidence="1">
    <location>
        <begin position="11"/>
        <end position="24"/>
    </location>
</feature>
<feature type="compositionally biased region" description="Basic and acidic residues" evidence="1">
    <location>
        <begin position="2606"/>
        <end position="2620"/>
    </location>
</feature>
<evidence type="ECO:0000313" key="6">
    <source>
        <dbReference type="Proteomes" id="UP001321749"/>
    </source>
</evidence>
<feature type="domain" description="U3 small nucleolar RNA-associated protein 20" evidence="3">
    <location>
        <begin position="1698"/>
        <end position="1916"/>
    </location>
</feature>
<feature type="region of interest" description="Disordered" evidence="1">
    <location>
        <begin position="1"/>
        <end position="28"/>
    </location>
</feature>
<evidence type="ECO:0000313" key="5">
    <source>
        <dbReference type="EMBL" id="KAK4465561.1"/>
    </source>
</evidence>
<feature type="region of interest" description="Disordered" evidence="1">
    <location>
        <begin position="2567"/>
        <end position="2620"/>
    </location>
</feature>
<dbReference type="EMBL" id="MU864938">
    <property type="protein sequence ID" value="KAK4465561.1"/>
    <property type="molecule type" value="Genomic_DNA"/>
</dbReference>
<reference evidence="5" key="1">
    <citation type="journal article" date="2023" name="Mol. Phylogenet. Evol.">
        <title>Genome-scale phylogeny and comparative genomics of the fungal order Sordariales.</title>
        <authorList>
            <person name="Hensen N."/>
            <person name="Bonometti L."/>
            <person name="Westerberg I."/>
            <person name="Brannstrom I.O."/>
            <person name="Guillou S."/>
            <person name="Cros-Aarteil S."/>
            <person name="Calhoun S."/>
            <person name="Haridas S."/>
            <person name="Kuo A."/>
            <person name="Mondo S."/>
            <person name="Pangilinan J."/>
            <person name="Riley R."/>
            <person name="LaButti K."/>
            <person name="Andreopoulos B."/>
            <person name="Lipzen A."/>
            <person name="Chen C."/>
            <person name="Yan M."/>
            <person name="Daum C."/>
            <person name="Ng V."/>
            <person name="Clum A."/>
            <person name="Steindorff A."/>
            <person name="Ohm R.A."/>
            <person name="Martin F."/>
            <person name="Silar P."/>
            <person name="Natvig D.O."/>
            <person name="Lalanne C."/>
            <person name="Gautier V."/>
            <person name="Ament-Velasquez S.L."/>
            <person name="Kruys A."/>
            <person name="Hutchinson M.I."/>
            <person name="Powell A.J."/>
            <person name="Barry K."/>
            <person name="Miller A.N."/>
            <person name="Grigoriev I.V."/>
            <person name="Debuchy R."/>
            <person name="Gladieux P."/>
            <person name="Hiltunen Thoren M."/>
            <person name="Johannesson H."/>
        </authorList>
    </citation>
    <scope>NUCLEOTIDE SEQUENCE</scope>
    <source>
        <strain evidence="5">PSN324</strain>
    </source>
</reference>
<name>A0AAV9I2M6_9PEZI</name>
<organism evidence="5 6">
    <name type="scientific">Cladorrhinum samala</name>
    <dbReference type="NCBI Taxonomy" id="585594"/>
    <lineage>
        <taxon>Eukaryota</taxon>
        <taxon>Fungi</taxon>
        <taxon>Dikarya</taxon>
        <taxon>Ascomycota</taxon>
        <taxon>Pezizomycotina</taxon>
        <taxon>Sordariomycetes</taxon>
        <taxon>Sordariomycetidae</taxon>
        <taxon>Sordariales</taxon>
        <taxon>Podosporaceae</taxon>
        <taxon>Cladorrhinum</taxon>
    </lineage>
</organism>
<evidence type="ECO:0000259" key="2">
    <source>
        <dbReference type="Pfam" id="PF07539"/>
    </source>
</evidence>
<dbReference type="InterPro" id="IPR052575">
    <property type="entry name" value="SSU_processome_comp_20"/>
</dbReference>
<dbReference type="Proteomes" id="UP001321749">
    <property type="component" value="Unassembled WGS sequence"/>
</dbReference>
<dbReference type="SUPFAM" id="SSF48371">
    <property type="entry name" value="ARM repeat"/>
    <property type="match status" value="2"/>
</dbReference>
<dbReference type="Gene3D" id="1.25.10.10">
    <property type="entry name" value="Leucine-rich Repeat Variant"/>
    <property type="match status" value="1"/>
</dbReference>
<proteinExistence type="predicted"/>